<reference evidence="3 4" key="1">
    <citation type="submission" date="2018-11" db="EMBL/GenBank/DDBJ databases">
        <title>Genome sequence of Saitozyma podzolica DSM 27192.</title>
        <authorList>
            <person name="Aliyu H."/>
            <person name="Gorte O."/>
            <person name="Ochsenreither K."/>
        </authorList>
    </citation>
    <scope>NUCLEOTIDE SEQUENCE [LARGE SCALE GENOMIC DNA]</scope>
    <source>
        <strain evidence="3 4">DSM 27192</strain>
    </source>
</reference>
<gene>
    <name evidence="3" type="ORF">EHS25_002842</name>
</gene>
<protein>
    <submittedName>
        <fullName evidence="3">Uncharacterized protein</fullName>
    </submittedName>
</protein>
<feature type="transmembrane region" description="Helical" evidence="2">
    <location>
        <begin position="579"/>
        <end position="597"/>
    </location>
</feature>
<feature type="region of interest" description="Disordered" evidence="1">
    <location>
        <begin position="375"/>
        <end position="394"/>
    </location>
</feature>
<feature type="compositionally biased region" description="Basic and acidic residues" evidence="1">
    <location>
        <begin position="70"/>
        <end position="86"/>
    </location>
</feature>
<accession>A0A427YBX6</accession>
<organism evidence="3 4">
    <name type="scientific">Saitozyma podzolica</name>
    <dbReference type="NCBI Taxonomy" id="1890683"/>
    <lineage>
        <taxon>Eukaryota</taxon>
        <taxon>Fungi</taxon>
        <taxon>Dikarya</taxon>
        <taxon>Basidiomycota</taxon>
        <taxon>Agaricomycotina</taxon>
        <taxon>Tremellomycetes</taxon>
        <taxon>Tremellales</taxon>
        <taxon>Trimorphomycetaceae</taxon>
        <taxon>Saitozyma</taxon>
    </lineage>
</organism>
<keyword evidence="2" id="KW-1133">Transmembrane helix</keyword>
<evidence type="ECO:0000256" key="2">
    <source>
        <dbReference type="SAM" id="Phobius"/>
    </source>
</evidence>
<evidence type="ECO:0000256" key="1">
    <source>
        <dbReference type="SAM" id="MobiDB-lite"/>
    </source>
</evidence>
<dbReference type="OrthoDB" id="2596760at2759"/>
<comment type="caution">
    <text evidence="3">The sequence shown here is derived from an EMBL/GenBank/DDBJ whole genome shotgun (WGS) entry which is preliminary data.</text>
</comment>
<feature type="compositionally biased region" description="Basic residues" evidence="1">
    <location>
        <begin position="519"/>
        <end position="528"/>
    </location>
</feature>
<keyword evidence="2" id="KW-0812">Transmembrane</keyword>
<keyword evidence="2" id="KW-0472">Membrane</keyword>
<feature type="compositionally biased region" description="Low complexity" evidence="1">
    <location>
        <begin position="93"/>
        <end position="112"/>
    </location>
</feature>
<dbReference type="EMBL" id="RSCD01000016">
    <property type="protein sequence ID" value="RSH88615.1"/>
    <property type="molecule type" value="Genomic_DNA"/>
</dbReference>
<sequence length="600" mass="63689">MPGTDSTYGVRSVSEWGGDSAHSARSGDERAQHSGYVSGADERGDSVDGEAAGDDCERAGEESSTTVHIDGMREDAKDWAGDDRADSTAGEDTLSATPSPRPLPLSSLAPSAQIIPPSPDDTAHSELDTDSEADTGDMHLSLHLREAPSEPSSPASYTSMPSYVASISSVSRTSSPTPLNLGFDTGYTGYTGFTGFAGRGVGTGTGTGSEELVLPTLSLPSSSLHLSLRRWEGTGARGIRVALLGSGEMEKKLVRALGEREDLVDMGRRGEIGVVRNGKIAATLITGLDGDQIHARVNDVYTRLHHLLHPSPPTGAHEQMSDLIDGYTSKSDWFHIVLALDSGESSSSTIRSLAPLVPVMCPDSTDHSLPLFTLEHSRAPTPSPPKLDEPTPMPMSRVESSSYFIGAHDTSNDASGDTTQVRVRLVLSLLDEAPSIMSASTSKFLAWRPESASLAPLEASQSSFGSSTPASASSAFDMGSAPMPTVARAQGGGEWEANLSRRIAKRRESDEFVRGIRARGRGRRRSSNMRRDKDKKASCAPLFPKIPGTGSKSHLHSLGLRELVEKTFAPVRGLFGKRGWTGVVLVAVAVAVGTWWVSRK</sequence>
<name>A0A427YBX6_9TREE</name>
<proteinExistence type="predicted"/>
<dbReference type="Proteomes" id="UP000279259">
    <property type="component" value="Unassembled WGS sequence"/>
</dbReference>
<feature type="region of interest" description="Disordered" evidence="1">
    <location>
        <begin position="1"/>
        <end position="134"/>
    </location>
</feature>
<evidence type="ECO:0000313" key="4">
    <source>
        <dbReference type="Proteomes" id="UP000279259"/>
    </source>
</evidence>
<dbReference type="AlphaFoldDB" id="A0A427YBX6"/>
<evidence type="ECO:0000313" key="3">
    <source>
        <dbReference type="EMBL" id="RSH88615.1"/>
    </source>
</evidence>
<feature type="region of interest" description="Disordered" evidence="1">
    <location>
        <begin position="519"/>
        <end position="546"/>
    </location>
</feature>
<keyword evidence="4" id="KW-1185">Reference proteome</keyword>